<dbReference type="PANTHER" id="PTHR16127:SF13">
    <property type="entry name" value="GH01188P"/>
    <property type="match status" value="1"/>
</dbReference>
<feature type="compositionally biased region" description="Basic and acidic residues" evidence="2">
    <location>
        <begin position="120"/>
        <end position="136"/>
    </location>
</feature>
<evidence type="ECO:0008006" key="5">
    <source>
        <dbReference type="Google" id="ProtNLM"/>
    </source>
</evidence>
<feature type="region of interest" description="Disordered" evidence="2">
    <location>
        <begin position="120"/>
        <end position="147"/>
    </location>
</feature>
<dbReference type="Pfam" id="PF09728">
    <property type="entry name" value="Taxilin"/>
    <property type="match status" value="2"/>
</dbReference>
<evidence type="ECO:0000313" key="4">
    <source>
        <dbReference type="Proteomes" id="UP000077266"/>
    </source>
</evidence>
<sequence length="480" mass="53666">MNGATASKAKQPPPSSELPAAPPPKTPVTPAVPPPATPMNGQQSKTAGTAGKKKAEPIDPATMYETVRNRIAALEEEEVHGEEEERRVVEEARQSMNGLTESAIHAKYIDMYQDMKRVEREHAKEKQKLTKDKDASKSQLTKANAAKTRLENVGRELQKENKRLRDETARLAKCVTDAQAELETMKNEMERRIAKARIKDKEALELADIVVKVVCKYRAELFFKISRKTKLSRLFNAWTERMEPAAGATGATAKKANAPPPPPPPPASTTGAAPVQFMFTYMGRNLDPEETPEEACIEDGDEIFAVEMMDLTTPDMDEVPEPQRMKLRKSWTENPVEARKTVEDILDGIARERLKDILRQYELREKHFECVVRSKELEVLLAKARVEEQKHITESERSRHAANEIECVELRKQLEDTQSSQQRLMDKLILACKEPSSERTTKLFEFLSLELAKRGRPLDGLASTPTASNSAAASGVASVS</sequence>
<keyword evidence="4" id="KW-1185">Reference proteome</keyword>
<dbReference type="CDD" id="cd01763">
    <property type="entry name" value="Ubl_SUMO_like"/>
    <property type="match status" value="1"/>
</dbReference>
<dbReference type="AlphaFoldDB" id="A0A165NAM1"/>
<evidence type="ECO:0000256" key="2">
    <source>
        <dbReference type="SAM" id="MobiDB-lite"/>
    </source>
</evidence>
<feature type="compositionally biased region" description="Pro residues" evidence="2">
    <location>
        <begin position="258"/>
        <end position="267"/>
    </location>
</feature>
<feature type="compositionally biased region" description="Low complexity" evidence="2">
    <location>
        <begin position="246"/>
        <end position="257"/>
    </location>
</feature>
<dbReference type="PANTHER" id="PTHR16127">
    <property type="entry name" value="TAXILIN"/>
    <property type="match status" value="1"/>
</dbReference>
<name>A0A165NAM1_EXIGL</name>
<feature type="region of interest" description="Disordered" evidence="2">
    <location>
        <begin position="458"/>
        <end position="480"/>
    </location>
</feature>
<dbReference type="SUPFAM" id="SSF54236">
    <property type="entry name" value="Ubiquitin-like"/>
    <property type="match status" value="1"/>
</dbReference>
<feature type="compositionally biased region" description="Pro residues" evidence="2">
    <location>
        <begin position="11"/>
        <end position="37"/>
    </location>
</feature>
<organism evidence="3 4">
    <name type="scientific">Exidia glandulosa HHB12029</name>
    <dbReference type="NCBI Taxonomy" id="1314781"/>
    <lineage>
        <taxon>Eukaryota</taxon>
        <taxon>Fungi</taxon>
        <taxon>Dikarya</taxon>
        <taxon>Basidiomycota</taxon>
        <taxon>Agaricomycotina</taxon>
        <taxon>Agaricomycetes</taxon>
        <taxon>Auriculariales</taxon>
        <taxon>Exidiaceae</taxon>
        <taxon>Exidia</taxon>
    </lineage>
</organism>
<evidence type="ECO:0000256" key="1">
    <source>
        <dbReference type="ARBA" id="ARBA00009550"/>
    </source>
</evidence>
<dbReference type="STRING" id="1314781.A0A165NAM1"/>
<dbReference type="Proteomes" id="UP000077266">
    <property type="component" value="Unassembled WGS sequence"/>
</dbReference>
<dbReference type="InterPro" id="IPR029071">
    <property type="entry name" value="Ubiquitin-like_domsf"/>
</dbReference>
<dbReference type="GO" id="GO:0019905">
    <property type="term" value="F:syntaxin binding"/>
    <property type="evidence" value="ECO:0007669"/>
    <property type="project" value="InterPro"/>
</dbReference>
<dbReference type="EMBL" id="KV425900">
    <property type="protein sequence ID" value="KZW00466.1"/>
    <property type="molecule type" value="Genomic_DNA"/>
</dbReference>
<feature type="region of interest" description="Disordered" evidence="2">
    <location>
        <begin position="246"/>
        <end position="272"/>
    </location>
</feature>
<dbReference type="InterPro" id="IPR026183">
    <property type="entry name" value="Taxilin_fam"/>
</dbReference>
<evidence type="ECO:0000313" key="3">
    <source>
        <dbReference type="EMBL" id="KZW00466.1"/>
    </source>
</evidence>
<reference evidence="3 4" key="1">
    <citation type="journal article" date="2016" name="Mol. Biol. Evol.">
        <title>Comparative Genomics of Early-Diverging Mushroom-Forming Fungi Provides Insights into the Origins of Lignocellulose Decay Capabilities.</title>
        <authorList>
            <person name="Nagy L.G."/>
            <person name="Riley R."/>
            <person name="Tritt A."/>
            <person name="Adam C."/>
            <person name="Daum C."/>
            <person name="Floudas D."/>
            <person name="Sun H."/>
            <person name="Yadav J.S."/>
            <person name="Pangilinan J."/>
            <person name="Larsson K.H."/>
            <person name="Matsuura K."/>
            <person name="Barry K."/>
            <person name="Labutti K."/>
            <person name="Kuo R."/>
            <person name="Ohm R.A."/>
            <person name="Bhattacharya S.S."/>
            <person name="Shirouzu T."/>
            <person name="Yoshinaga Y."/>
            <person name="Martin F.M."/>
            <person name="Grigoriev I.V."/>
            <person name="Hibbett D.S."/>
        </authorList>
    </citation>
    <scope>NUCLEOTIDE SEQUENCE [LARGE SCALE GENOMIC DNA]</scope>
    <source>
        <strain evidence="3 4">HHB12029</strain>
    </source>
</reference>
<proteinExistence type="inferred from homology"/>
<comment type="similarity">
    <text evidence="1">Belongs to the taxilin family.</text>
</comment>
<accession>A0A165NAM1</accession>
<dbReference type="Gene3D" id="3.10.20.90">
    <property type="entry name" value="Phosphatidylinositol 3-kinase Catalytic Subunit, Chain A, domain 1"/>
    <property type="match status" value="1"/>
</dbReference>
<protein>
    <recommendedName>
        <fullName evidence="5">Ubiquitin-like domain-containing protein</fullName>
    </recommendedName>
</protein>
<gene>
    <name evidence="3" type="ORF">EXIGLDRAFT_761559</name>
</gene>
<feature type="compositionally biased region" description="Low complexity" evidence="2">
    <location>
        <begin position="462"/>
        <end position="480"/>
    </location>
</feature>
<dbReference type="InParanoid" id="A0A165NAM1"/>
<feature type="region of interest" description="Disordered" evidence="2">
    <location>
        <begin position="1"/>
        <end position="64"/>
    </location>
</feature>
<dbReference type="OrthoDB" id="442921at2759"/>